<dbReference type="EMBL" id="CP049742">
    <property type="protein sequence ID" value="QPC47355.1"/>
    <property type="molecule type" value="Genomic_DNA"/>
</dbReference>
<sequence>MRQVEEAAGQGVESMRQVEEAAGPGVGSMRQAEKPPDQEWEVYGKSKKPHGYFKKTS</sequence>
<evidence type="ECO:0000313" key="2">
    <source>
        <dbReference type="EMBL" id="QPC47355.1"/>
    </source>
</evidence>
<organism evidence="2 3">
    <name type="scientific">Mangrovibacillus cuniculi</name>
    <dbReference type="NCBI Taxonomy" id="2593652"/>
    <lineage>
        <taxon>Bacteria</taxon>
        <taxon>Bacillati</taxon>
        <taxon>Bacillota</taxon>
        <taxon>Bacilli</taxon>
        <taxon>Bacillales</taxon>
        <taxon>Bacillaceae</taxon>
        <taxon>Mangrovibacillus</taxon>
    </lineage>
</organism>
<evidence type="ECO:0000313" key="3">
    <source>
        <dbReference type="Proteomes" id="UP000593626"/>
    </source>
</evidence>
<feature type="compositionally biased region" description="Basic residues" evidence="1">
    <location>
        <begin position="45"/>
        <end position="57"/>
    </location>
</feature>
<keyword evidence="3" id="KW-1185">Reference proteome</keyword>
<reference evidence="2 3" key="1">
    <citation type="submission" date="2019-07" db="EMBL/GenBank/DDBJ databases">
        <title>Genome sequence of 2 isolates from Red Sea Mangroves.</title>
        <authorList>
            <person name="Sefrji F."/>
            <person name="Michoud G."/>
            <person name="Merlino G."/>
            <person name="Daffonchio D."/>
        </authorList>
    </citation>
    <scope>NUCLEOTIDE SEQUENCE [LARGE SCALE GENOMIC DNA]</scope>
    <source>
        <strain evidence="2 3">R1DC41</strain>
    </source>
</reference>
<dbReference type="KEGG" id="mcui:G8O30_10545"/>
<proteinExistence type="predicted"/>
<evidence type="ECO:0000256" key="1">
    <source>
        <dbReference type="SAM" id="MobiDB-lite"/>
    </source>
</evidence>
<dbReference type="AlphaFoldDB" id="A0A7S8CCA8"/>
<protein>
    <submittedName>
        <fullName evidence="2">Uncharacterized protein</fullName>
    </submittedName>
</protein>
<dbReference type="RefSeq" id="WP_239672027.1">
    <property type="nucleotide sequence ID" value="NZ_CP049742.1"/>
</dbReference>
<gene>
    <name evidence="2" type="ORF">G8O30_10545</name>
</gene>
<dbReference type="Proteomes" id="UP000593626">
    <property type="component" value="Chromosome"/>
</dbReference>
<accession>A0A7S8CCA8</accession>
<feature type="region of interest" description="Disordered" evidence="1">
    <location>
        <begin position="1"/>
        <end position="57"/>
    </location>
</feature>
<name>A0A7S8CCA8_9BACI</name>